<organism evidence="1 2">
    <name type="scientific">Neptunomonas japonica JAMM 1380</name>
    <dbReference type="NCBI Taxonomy" id="1441457"/>
    <lineage>
        <taxon>Bacteria</taxon>
        <taxon>Pseudomonadati</taxon>
        <taxon>Pseudomonadota</taxon>
        <taxon>Gammaproteobacteria</taxon>
        <taxon>Oceanospirillales</taxon>
        <taxon>Oceanospirillaceae</taxon>
        <taxon>Neptunomonas</taxon>
    </lineage>
</organism>
<dbReference type="EMBL" id="AP014546">
    <property type="protein sequence ID" value="BBB29338.1"/>
    <property type="molecule type" value="Genomic_DNA"/>
</dbReference>
<keyword evidence="2" id="KW-1185">Reference proteome</keyword>
<dbReference type="Proteomes" id="UP000595332">
    <property type="component" value="Chromosome"/>
</dbReference>
<evidence type="ECO:0000313" key="1">
    <source>
        <dbReference type="EMBL" id="BBB29338.1"/>
    </source>
</evidence>
<dbReference type="KEGG" id="njp:NEJAP_1386"/>
<accession>A0A7R6PTT7</accession>
<proteinExistence type="predicted"/>
<name>A0A7R6PTT7_9GAMM</name>
<dbReference type="RefSeq" id="WP_201349946.1">
    <property type="nucleotide sequence ID" value="NZ_AP014546.1"/>
</dbReference>
<sequence>MKITDENLLNAVWENQMRLLAKGVLHKYNGGFYGVVCDDEYWLFASMAEHMASRQRITDLIKKPHLRSRIARLILEKKIYSVYGKSLLTFCINSDHAKAAFKDARQFWLSSGVPEGYSEGKANVVSLPYFDVLADECESMLINKYGQRSV</sequence>
<protein>
    <submittedName>
        <fullName evidence="1">Uncharacterized protein</fullName>
    </submittedName>
</protein>
<dbReference type="AlphaFoldDB" id="A0A7R6PTT7"/>
<gene>
    <name evidence="1" type="ORF">NEJAP_1386</name>
</gene>
<reference evidence="1 2" key="1">
    <citation type="journal article" date="2008" name="Int. J. Syst. Evol. Microbiol.">
        <title>Neptunomonas japonica sp. nov., an Osedax japonicus symbiont-like bacterium isolated from sediment adjacent to sperm whale carcasses off Kagoshima, Japan.</title>
        <authorList>
            <person name="Miyazaki M."/>
            <person name="Nogi Y."/>
            <person name="Fujiwara Y."/>
            <person name="Kawato M."/>
            <person name="Kubokawa K."/>
            <person name="Horikoshi K."/>
        </authorList>
    </citation>
    <scope>NUCLEOTIDE SEQUENCE [LARGE SCALE GENOMIC DNA]</scope>
    <source>
        <strain evidence="1 2">JAMM 1380</strain>
    </source>
</reference>
<evidence type="ECO:0000313" key="2">
    <source>
        <dbReference type="Proteomes" id="UP000595332"/>
    </source>
</evidence>